<dbReference type="CDD" id="cd00854">
    <property type="entry name" value="NagA"/>
    <property type="match status" value="1"/>
</dbReference>
<keyword evidence="3 5" id="KW-0378">Hydrolase</keyword>
<evidence type="ECO:0000256" key="6">
    <source>
        <dbReference type="PIRSR" id="PIRSR038994-1"/>
    </source>
</evidence>
<accession>A0A412FW83</accession>
<comment type="similarity">
    <text evidence="1 5">Belongs to the metallo-dependent hydrolases superfamily. NagA family.</text>
</comment>
<evidence type="ECO:0000313" key="9">
    <source>
        <dbReference type="EMBL" id="RGR72406.1"/>
    </source>
</evidence>
<dbReference type="EC" id="3.5.1.25" evidence="9"/>
<dbReference type="PANTHER" id="PTHR11113:SF14">
    <property type="entry name" value="N-ACETYLGLUCOSAMINE-6-PHOSPHATE DEACETYLASE"/>
    <property type="match status" value="1"/>
</dbReference>
<name>A0A412FW83_9FIRM</name>
<dbReference type="InterPro" id="IPR032466">
    <property type="entry name" value="Metal_Hydrolase"/>
</dbReference>
<feature type="active site" description="Proton donor/acceptor" evidence="6">
    <location>
        <position position="275"/>
    </location>
</feature>
<dbReference type="AlphaFoldDB" id="A0A412FW83"/>
<dbReference type="GeneID" id="83016152"/>
<dbReference type="Proteomes" id="UP000284178">
    <property type="component" value="Unassembled WGS sequence"/>
</dbReference>
<evidence type="ECO:0000256" key="2">
    <source>
        <dbReference type="ARBA" id="ARBA00022723"/>
    </source>
</evidence>
<evidence type="ECO:0000313" key="10">
    <source>
        <dbReference type="Proteomes" id="UP000284178"/>
    </source>
</evidence>
<evidence type="ECO:0000256" key="7">
    <source>
        <dbReference type="PIRSR" id="PIRSR038994-3"/>
    </source>
</evidence>
<dbReference type="SUPFAM" id="SSF51556">
    <property type="entry name" value="Metallo-dependent hydrolases"/>
    <property type="match status" value="1"/>
</dbReference>
<dbReference type="RefSeq" id="WP_117895452.1">
    <property type="nucleotide sequence ID" value="NZ_CABJCV010000015.1"/>
</dbReference>
<dbReference type="EMBL" id="QRUP01000015">
    <property type="protein sequence ID" value="RGR72406.1"/>
    <property type="molecule type" value="Genomic_DNA"/>
</dbReference>
<dbReference type="PANTHER" id="PTHR11113">
    <property type="entry name" value="N-ACETYLGLUCOSAMINE-6-PHOSPHATE DEACETYLASE"/>
    <property type="match status" value="1"/>
</dbReference>
<evidence type="ECO:0000259" key="8">
    <source>
        <dbReference type="Pfam" id="PF01979"/>
    </source>
</evidence>
<comment type="caution">
    <text evidence="9">The sequence shown here is derived from an EMBL/GenBank/DDBJ whole genome shotgun (WGS) entry which is preliminary data.</text>
</comment>
<comment type="cofactor">
    <cofactor evidence="7">
        <name>a divalent metal cation</name>
        <dbReference type="ChEBI" id="CHEBI:60240"/>
    </cofactor>
    <text evidence="7">Binds 1 divalent metal cation per subunit.</text>
</comment>
<reference evidence="9 10" key="1">
    <citation type="submission" date="2018-08" db="EMBL/GenBank/DDBJ databases">
        <title>A genome reference for cultivated species of the human gut microbiota.</title>
        <authorList>
            <person name="Zou Y."/>
            <person name="Xue W."/>
            <person name="Luo G."/>
        </authorList>
    </citation>
    <scope>NUCLEOTIDE SEQUENCE [LARGE SCALE GENOMIC DNA]</scope>
    <source>
        <strain evidence="9 10">AF24-29</strain>
    </source>
</reference>
<dbReference type="Pfam" id="PF01979">
    <property type="entry name" value="Amidohydro_1"/>
    <property type="match status" value="1"/>
</dbReference>
<dbReference type="NCBIfam" id="TIGR00221">
    <property type="entry name" value="nagA"/>
    <property type="match status" value="1"/>
</dbReference>
<dbReference type="InterPro" id="IPR003764">
    <property type="entry name" value="GlcNAc_6-P_deAcase"/>
</dbReference>
<evidence type="ECO:0000256" key="5">
    <source>
        <dbReference type="PIRNR" id="PIRNR038994"/>
    </source>
</evidence>
<feature type="binding site" evidence="7">
    <location>
        <position position="192"/>
    </location>
    <ligand>
        <name>Zn(2+)</name>
        <dbReference type="ChEBI" id="CHEBI:29105"/>
    </ligand>
</feature>
<evidence type="ECO:0000256" key="4">
    <source>
        <dbReference type="ARBA" id="ARBA00023277"/>
    </source>
</evidence>
<gene>
    <name evidence="9" type="primary">nagA</name>
    <name evidence="9" type="ORF">DWY25_12180</name>
</gene>
<keyword evidence="10" id="KW-1185">Reference proteome</keyword>
<sequence length="395" mass="43447">MLKIIHARQITDRGIVEGQTVTVDQGRFISDPGENADCEIIDARGAYLCPGFIDIHTHGMMGYDFMDCSEEAMENIARAHLMQGATTIIPTSLAGSREATMNFLEVFAKTDKHKDGRADMPCVHLEGPYFAPSQKGAQPEAYLRCPDPAEYGEILEKYGDLIGRWSAASELAGAEAFARACRQRGILVAYAHSDTDTDQAIEANRWGFTHYTHLYSCMSSVHRRQGRRYGGLVESAYLMEDTTAELITDGMHLPPALAELAYRCKGADKVCLITDSMRAAGLPEGEYVLGAKDSDHRVIVRDGVAWMPGFESFAGSVSSMSQVVRIAVQRCNIPLRDAVKMATKTPAEIMGLKNKGRIEAGYDADCLLLNEDLTPIFIMKNGKIVLDEREDSSCE</sequence>
<dbReference type="SUPFAM" id="SSF51338">
    <property type="entry name" value="Composite domain of metallo-dependent hydrolases"/>
    <property type="match status" value="1"/>
</dbReference>
<keyword evidence="4 5" id="KW-0119">Carbohydrate metabolism</keyword>
<evidence type="ECO:0000256" key="3">
    <source>
        <dbReference type="ARBA" id="ARBA00022801"/>
    </source>
</evidence>
<dbReference type="InterPro" id="IPR006680">
    <property type="entry name" value="Amidohydro-rel"/>
</dbReference>
<dbReference type="GO" id="GO:0008448">
    <property type="term" value="F:N-acetylglucosamine-6-phosphate deacetylase activity"/>
    <property type="evidence" value="ECO:0007669"/>
    <property type="project" value="UniProtKB-EC"/>
</dbReference>
<keyword evidence="2 7" id="KW-0479">Metal-binding</keyword>
<organism evidence="9 10">
    <name type="scientific">Holdemania filiformis</name>
    <dbReference type="NCBI Taxonomy" id="61171"/>
    <lineage>
        <taxon>Bacteria</taxon>
        <taxon>Bacillati</taxon>
        <taxon>Bacillota</taxon>
        <taxon>Erysipelotrichia</taxon>
        <taxon>Erysipelotrichales</taxon>
        <taxon>Erysipelotrichaceae</taxon>
        <taxon>Holdemania</taxon>
    </lineage>
</organism>
<protein>
    <submittedName>
        <fullName evidence="9">N-acetylglucosamine-6-phosphate deacetylase</fullName>
        <ecNumber evidence="9">3.5.1.25</ecNumber>
    </submittedName>
</protein>
<dbReference type="Gene3D" id="2.30.40.10">
    <property type="entry name" value="Urease, subunit C, domain 1"/>
    <property type="match status" value="1"/>
</dbReference>
<proteinExistence type="inferred from homology"/>
<evidence type="ECO:0000256" key="1">
    <source>
        <dbReference type="ARBA" id="ARBA00010716"/>
    </source>
</evidence>
<dbReference type="Gene3D" id="3.20.20.140">
    <property type="entry name" value="Metal-dependent hydrolases"/>
    <property type="match status" value="1"/>
</dbReference>
<feature type="domain" description="Amidohydrolase-related" evidence="8">
    <location>
        <begin position="47"/>
        <end position="385"/>
    </location>
</feature>
<dbReference type="GO" id="GO:0046872">
    <property type="term" value="F:metal ion binding"/>
    <property type="evidence" value="ECO:0007669"/>
    <property type="project" value="UniProtKB-KW"/>
</dbReference>
<feature type="binding site" evidence="7">
    <location>
        <position position="213"/>
    </location>
    <ligand>
        <name>Zn(2+)</name>
        <dbReference type="ChEBI" id="CHEBI:29105"/>
    </ligand>
</feature>
<dbReference type="PIRSF" id="PIRSF038994">
    <property type="entry name" value="NagA"/>
    <property type="match status" value="1"/>
</dbReference>
<dbReference type="InterPro" id="IPR011059">
    <property type="entry name" value="Metal-dep_hydrolase_composite"/>
</dbReference>
<feature type="binding site" evidence="7">
    <location>
        <position position="126"/>
    </location>
    <ligand>
        <name>Zn(2+)</name>
        <dbReference type="ChEBI" id="CHEBI:29105"/>
    </ligand>
</feature>
<dbReference type="GO" id="GO:0006046">
    <property type="term" value="P:N-acetylglucosamine catabolic process"/>
    <property type="evidence" value="ECO:0007669"/>
    <property type="project" value="TreeGrafter"/>
</dbReference>